<gene>
    <name evidence="1" type="ORF">MSG28_001490</name>
</gene>
<evidence type="ECO:0000313" key="1">
    <source>
        <dbReference type="EMBL" id="KAI8440066.1"/>
    </source>
</evidence>
<reference evidence="1 2" key="1">
    <citation type="journal article" date="2022" name="Genome Biol. Evol.">
        <title>The Spruce Budworm Genome: Reconstructing the Evolutionary History of Antifreeze Proteins.</title>
        <authorList>
            <person name="Beliveau C."/>
            <person name="Gagne P."/>
            <person name="Picq S."/>
            <person name="Vernygora O."/>
            <person name="Keeling C.I."/>
            <person name="Pinkney K."/>
            <person name="Doucet D."/>
            <person name="Wen F."/>
            <person name="Johnston J.S."/>
            <person name="Maaroufi H."/>
            <person name="Boyle B."/>
            <person name="Laroche J."/>
            <person name="Dewar K."/>
            <person name="Juretic N."/>
            <person name="Blackburn G."/>
            <person name="Nisole A."/>
            <person name="Brunet B."/>
            <person name="Brandao M."/>
            <person name="Lumley L."/>
            <person name="Duan J."/>
            <person name="Quan G."/>
            <person name="Lucarotti C.J."/>
            <person name="Roe A.D."/>
            <person name="Sperling F.A.H."/>
            <person name="Levesque R.C."/>
            <person name="Cusson M."/>
        </authorList>
    </citation>
    <scope>NUCLEOTIDE SEQUENCE [LARGE SCALE GENOMIC DNA]</scope>
    <source>
        <strain evidence="1">Glfc:IPQL:Cfum</strain>
    </source>
</reference>
<dbReference type="EMBL" id="CM046102">
    <property type="protein sequence ID" value="KAI8440066.1"/>
    <property type="molecule type" value="Genomic_DNA"/>
</dbReference>
<evidence type="ECO:0000313" key="2">
    <source>
        <dbReference type="Proteomes" id="UP001064048"/>
    </source>
</evidence>
<accession>A0ACC0KTY5</accession>
<dbReference type="Proteomes" id="UP001064048">
    <property type="component" value="Chromosome 2"/>
</dbReference>
<proteinExistence type="predicted"/>
<comment type="caution">
    <text evidence="1">The sequence shown here is derived from an EMBL/GenBank/DDBJ whole genome shotgun (WGS) entry which is preliminary data.</text>
</comment>
<name>A0ACC0KTY5_CHOFU</name>
<sequence>MPILFSAVARDKVVLARFASCEGNFTEIASEVLSKVASQNEKITYFHGPYLFHYIAETDHLYFCITDKTCQRSRAFLFLNQIRRRLGSDGKEGFSQVLADEMYRYSEDYSTIVIQKGELDELNSIGVRSSEEILGEKLLHVNNIEDLNYSTITYLSKTPQEVTIYNNNEAEVGQTINILETINEKTEITESTYKQELCISDNEILQPDEKKSKLHVKIVVAMVLLGLAIYIFDFMPFGQVIVLVLFVIFVLFK</sequence>
<keyword evidence="2" id="KW-1185">Reference proteome</keyword>
<organism evidence="1 2">
    <name type="scientific">Choristoneura fumiferana</name>
    <name type="common">Spruce budworm moth</name>
    <name type="synonym">Archips fumiferana</name>
    <dbReference type="NCBI Taxonomy" id="7141"/>
    <lineage>
        <taxon>Eukaryota</taxon>
        <taxon>Metazoa</taxon>
        <taxon>Ecdysozoa</taxon>
        <taxon>Arthropoda</taxon>
        <taxon>Hexapoda</taxon>
        <taxon>Insecta</taxon>
        <taxon>Pterygota</taxon>
        <taxon>Neoptera</taxon>
        <taxon>Endopterygota</taxon>
        <taxon>Lepidoptera</taxon>
        <taxon>Glossata</taxon>
        <taxon>Ditrysia</taxon>
        <taxon>Tortricoidea</taxon>
        <taxon>Tortricidae</taxon>
        <taxon>Tortricinae</taxon>
        <taxon>Choristoneura</taxon>
    </lineage>
</organism>
<protein>
    <submittedName>
        <fullName evidence="1">Uncharacterized protein</fullName>
    </submittedName>
</protein>